<feature type="signal peptide" evidence="2">
    <location>
        <begin position="1"/>
        <end position="23"/>
    </location>
</feature>
<feature type="chain" id="PRO_5002540396" evidence="2">
    <location>
        <begin position="24"/>
        <end position="197"/>
    </location>
</feature>
<dbReference type="Proteomes" id="UP000034224">
    <property type="component" value="Unassembled WGS sequence"/>
</dbReference>
<sequence>MRKFIITTFVLGLALVIAGPAKAQMMGNFSNTTVDWNEVVEHTAREEQEGKELWDKFQAKEVACENLSDEQFGVLGEYFMGQMAGDSHAAMNAMMIQTHGEDGEEQIHIVMGKRLSGCDTSAAFPFGGSGWMPMMNMMWGGWSAPLGDNNSNNMMWNWGQNMMGWGGFGWLFTLTWIVWLIVGIFLAVWLWQKINKK</sequence>
<keyword evidence="2" id="KW-0732">Signal</keyword>
<accession>A0A0G1WA10</accession>
<evidence type="ECO:0000256" key="2">
    <source>
        <dbReference type="SAM" id="SignalP"/>
    </source>
</evidence>
<organism evidence="3 4">
    <name type="scientific">Candidatus Jorgensenbacteria bacterium GW2011_GWB1_50_10</name>
    <dbReference type="NCBI Taxonomy" id="1618665"/>
    <lineage>
        <taxon>Bacteria</taxon>
        <taxon>Candidatus Joergenseniibacteriota</taxon>
    </lineage>
</organism>
<name>A0A0G1WA10_9BACT</name>
<evidence type="ECO:0000313" key="3">
    <source>
        <dbReference type="EMBL" id="KKW15455.1"/>
    </source>
</evidence>
<protein>
    <submittedName>
        <fullName evidence="3">Uncharacterized protein</fullName>
    </submittedName>
</protein>
<keyword evidence="1" id="KW-1133">Transmembrane helix</keyword>
<dbReference type="AlphaFoldDB" id="A0A0G1WA10"/>
<feature type="transmembrane region" description="Helical" evidence="1">
    <location>
        <begin position="168"/>
        <end position="191"/>
    </location>
</feature>
<keyword evidence="1" id="KW-0812">Transmembrane</keyword>
<gene>
    <name evidence="3" type="ORF">UY55_C0001G0209</name>
</gene>
<dbReference type="EMBL" id="LCQK01000001">
    <property type="protein sequence ID" value="KKW15455.1"/>
    <property type="molecule type" value="Genomic_DNA"/>
</dbReference>
<dbReference type="STRING" id="1618665.UY55_C0001G0209"/>
<evidence type="ECO:0000313" key="4">
    <source>
        <dbReference type="Proteomes" id="UP000034224"/>
    </source>
</evidence>
<evidence type="ECO:0000256" key="1">
    <source>
        <dbReference type="SAM" id="Phobius"/>
    </source>
</evidence>
<proteinExistence type="predicted"/>
<comment type="caution">
    <text evidence="3">The sequence shown here is derived from an EMBL/GenBank/DDBJ whole genome shotgun (WGS) entry which is preliminary data.</text>
</comment>
<reference evidence="3 4" key="1">
    <citation type="journal article" date="2015" name="Nature">
        <title>rRNA introns, odd ribosomes, and small enigmatic genomes across a large radiation of phyla.</title>
        <authorList>
            <person name="Brown C.T."/>
            <person name="Hug L.A."/>
            <person name="Thomas B.C."/>
            <person name="Sharon I."/>
            <person name="Castelle C.J."/>
            <person name="Singh A."/>
            <person name="Wilkins M.J."/>
            <person name="Williams K.H."/>
            <person name="Banfield J.F."/>
        </authorList>
    </citation>
    <scope>NUCLEOTIDE SEQUENCE [LARGE SCALE GENOMIC DNA]</scope>
</reference>
<keyword evidence="1" id="KW-0472">Membrane</keyword>